<sequence length="488" mass="56251">MSVVPLSAFILKGIQFLKKKGYDRPMRELGYMASLAGILAMIAFTGASFFLFGVALFVGGVFLGVGGIAIPLLLALRGRMQYKATNLKTDSQRARVLQYKKNLRKVRKEHNLIHVVFYCDGGEFWNTFDALYHRLQKDARFRVSILAGPEMLHDNIVHYHACNFLESLGLPYIKGYIEEDKRWINLHEITADYVFYNRHYLSKQPKALSHIAAKQIGKTCYIPYATCSASGETQDTVCGFNELKHFDFVFTENEKLTEIYESYKHKCPGARTTIATVGSPKFEKIKMLSLASVDDSKKYKQIILYTPRWRFTEGTCSFFDLYEYFFELVQKHSDVYYIFRPHPLMQSEISINWGRKKWEDFQALFKQYPNCEIDTNASYDLSFTRATVLVSDLSSMMFEFIVTAKPVIYIHKKEVFNRFGSSVACGFYHCVNVDQVDSCLDALREGKDSLKEKREAVLKKEYLLSDGHSIDRIRDILIEDTALTCHVK</sequence>
<dbReference type="RefSeq" id="WP_165873191.1">
    <property type="nucleotide sequence ID" value="NZ_SLUK01000009.1"/>
</dbReference>
<keyword evidence="1" id="KW-1133">Transmembrane helix</keyword>
<organism evidence="2 3">
    <name type="scientific">Harryflintia acetispora</name>
    <dbReference type="NCBI Taxonomy" id="1849041"/>
    <lineage>
        <taxon>Bacteria</taxon>
        <taxon>Bacillati</taxon>
        <taxon>Bacillota</taxon>
        <taxon>Clostridia</taxon>
        <taxon>Eubacteriales</taxon>
        <taxon>Oscillospiraceae</taxon>
        <taxon>Harryflintia</taxon>
    </lineage>
</organism>
<name>A0A9X8UI21_9FIRM</name>
<gene>
    <name evidence="2" type="ORF">EDD78_10931</name>
</gene>
<dbReference type="InterPro" id="IPR007554">
    <property type="entry name" value="Glycerophosphate_synth"/>
</dbReference>
<dbReference type="Proteomes" id="UP000294682">
    <property type="component" value="Unassembled WGS sequence"/>
</dbReference>
<dbReference type="Gene3D" id="3.40.50.12580">
    <property type="match status" value="1"/>
</dbReference>
<reference evidence="2 3" key="1">
    <citation type="submission" date="2019-03" db="EMBL/GenBank/DDBJ databases">
        <title>Genomic Encyclopedia of Type Strains, Phase IV (KMG-IV): sequencing the most valuable type-strain genomes for metagenomic binning, comparative biology and taxonomic classification.</title>
        <authorList>
            <person name="Goeker M."/>
        </authorList>
    </citation>
    <scope>NUCLEOTIDE SEQUENCE [LARGE SCALE GENOMIC DNA]</scope>
    <source>
        <strain evidence="2 3">DSM 100433</strain>
    </source>
</reference>
<feature type="transmembrane region" description="Helical" evidence="1">
    <location>
        <begin position="56"/>
        <end position="76"/>
    </location>
</feature>
<keyword evidence="1" id="KW-0472">Membrane</keyword>
<comment type="caution">
    <text evidence="2">The sequence shown here is derived from an EMBL/GenBank/DDBJ whole genome shotgun (WGS) entry which is preliminary data.</text>
</comment>
<accession>A0A9X8UI21</accession>
<proteinExistence type="predicted"/>
<feature type="transmembrane region" description="Helical" evidence="1">
    <location>
        <begin position="29"/>
        <end position="50"/>
    </location>
</feature>
<protein>
    <submittedName>
        <fullName evidence="2">CDP-glycerol:poly(Glycerophosphate) glycerophosphotransferase</fullName>
    </submittedName>
</protein>
<keyword evidence="3" id="KW-1185">Reference proteome</keyword>
<dbReference type="AlphaFoldDB" id="A0A9X8UI21"/>
<evidence type="ECO:0000313" key="3">
    <source>
        <dbReference type="Proteomes" id="UP000294682"/>
    </source>
</evidence>
<dbReference type="GO" id="GO:0047355">
    <property type="term" value="F:CDP-glycerol glycerophosphotransferase activity"/>
    <property type="evidence" value="ECO:0007669"/>
    <property type="project" value="InterPro"/>
</dbReference>
<dbReference type="EMBL" id="SLUK01000009">
    <property type="protein sequence ID" value="TCL42566.1"/>
    <property type="molecule type" value="Genomic_DNA"/>
</dbReference>
<keyword evidence="1" id="KW-0812">Transmembrane</keyword>
<dbReference type="GO" id="GO:0016020">
    <property type="term" value="C:membrane"/>
    <property type="evidence" value="ECO:0007669"/>
    <property type="project" value="InterPro"/>
</dbReference>
<evidence type="ECO:0000313" key="2">
    <source>
        <dbReference type="EMBL" id="TCL42566.1"/>
    </source>
</evidence>
<evidence type="ECO:0000256" key="1">
    <source>
        <dbReference type="SAM" id="Phobius"/>
    </source>
</evidence>
<dbReference type="InterPro" id="IPR043148">
    <property type="entry name" value="TagF_C"/>
</dbReference>
<dbReference type="SUPFAM" id="SSF53756">
    <property type="entry name" value="UDP-Glycosyltransferase/glycogen phosphorylase"/>
    <property type="match status" value="1"/>
</dbReference>
<dbReference type="Pfam" id="PF04464">
    <property type="entry name" value="Glyphos_transf"/>
    <property type="match status" value="1"/>
</dbReference>